<keyword evidence="1" id="KW-0677">Repeat</keyword>
<dbReference type="KEGG" id="mbd:MEBOL_003737"/>
<dbReference type="EMBL" id="CP022163">
    <property type="protein sequence ID" value="ATB30277.1"/>
    <property type="molecule type" value="Genomic_DNA"/>
</dbReference>
<feature type="signal peptide" evidence="3">
    <location>
        <begin position="1"/>
        <end position="40"/>
    </location>
</feature>
<sequence>MPHPGAVLFSQAPSVSSLPLRILFPLVVCLATALAVPAHAAHPFADSLIQPPGLAVPQRGSLVGSLAGVAFSASDLSRGGYTLESPFAVPSDQGPLLAPIFPQYSVDQGISEWGMGWQATLALTRFRAVGSLDYATDGLTGPWGELVQGTDGDWYPRGLSTGVRVAATADGFVAYLPDGTRQVFGGAARVQNARGTYSWHLTEVVTATGWRTSLAYEANASGRLFLKTVSFGGVGNNTQYQVEFVYAPVPVPFSDWRSSQALVLDRRVQKVVVSGRSHASSVLRERWHYDLTYQQEALSPAFFLKDVVRVFASGESEPPVRYTYNTGTTRLTSAQFRYVPQFDSVAAQLGWDALYPTRTAPIDVNEDGLVDLEHHESNVLAVQGPTGFTLESLPAASGPVHSACRWAPSAENPVRHLMKLRPEDTAYRVLDLRYGVTSSSTTRLTVCERDGVAVHTAELPGNLESGPNNRLVDLDGDKRPDFIEVFSGGYQVLPNTSTAAGYSFGAPIRRALSPQFLPEKTWLHDMNGDGLLDIVAYFDPGLAVWFGRGGHEFAPEAVLMSFYADGALLGDLSSYQIHFVDVNKDGVSDALIAQDSLVFIFINDGTRFRYIRVPALRTLLGLVASYPMVVDVTGSGDTEVAVVEAFQGMTQSVALNAAETGLLRTADDGKGTVLSFEYGRAPAEAGVRQRATVLKKLVVDSSGADPVTYTYQYSGGRVHSKGLHLLGFDQVVRQAPSLVEQVGFINDDTSVGLSVSSFESDARTPGIGRYSTRSFDLVFFQGLPWRRLKEERSGYTQQTVDGPLVSEEFTEYPAYDDSELCPSRTVRHTAQGTLTTERRRAVVPGLSRHLHCLEDRLILSGQHPQSAFNFHHEAWLTRNAVGLVQRVQSVGEDGLLTLQEVVYRSDFAVESVSVPGRGTTFFEMEPGSFLLRKVTSPDGSVVEVTERDPLTDAIRVLSNQHGPQSYTQSFRYDGQERLQKQWDSLGGATESNPALSFAYQFATVQRPAMVNITTLVEALSGARRQSVEWSTAAGRQVATAQRIPEGWAFEGVTTFHPGLLETRDYNRPTEPASTVPGTVTYQQLHTGLQSVGIRRAAGFGHEVEALSKLHADVERQVVSSLGLDAGLVRSESLENGTWRTRVWRNGSREVVRREQPDGTTYQFERDMLGRLRGVLLPDGKHHGVTHDAYGRVTQVTREGLSSIVYHYAPITGLLSSRVFYSAQGVPQRSETWTYDAIGRRSVELHTDLIHGTTQSYRFFYDGALPGMPSRRTHLGALSAVQGDGYLKTFDHRADGKLSLFTLRLDGWRTVESQFQYAADGEPTWSSTTVREADGSVLSTSTTQQRWDAHGRLSEVLRNGVSLATFGYDGNGQASWASFNTGDQIQLGYDPLTRRRLSLAQTAVAGWNASSAQRLDARGFLARESLVVGGKNLLRFYDYSAQGFLTHAQDAENAYSYTFDGAGLPLSVEDANGHRDLIAGSGSLTAGGTTYTFDALGRTITKGDLTFEYGPNGHLARATRGTSEWGYLYDEAGQRLMKFEGGIPVAAYLESGGYLDANDLTEPFRFAGQLVGLVRGGSFQLLAADMRGSLMADQDGTARLASPFGHRSVHPDNAAVVDYVQKGYDADLGLVRMGVRDYDPSINRFLTSDPLFLEEPERCVTSPVECNLYGYARNNPLRYDDPSGKGAKEFFQGLAMGTTAALLPAGSLLPVPQEQHEHFYVGYAAAMTAGGIVETIQGIGTMMSGAGMVGGGGAASATGVGAVVGVPAAATGVVVIGLGAAISTDGVADVRKGFEVMQMSNKAGAGGGSAPQKQAPGRNTQPAGTRTKNRLPEGRNGDVGPADGVLEKRNPQTGELQQQRRYDSQGKPVKDIDYGHDHGAGDPHVHDWTYESPQAPNPSRQPGRPLQQGETL</sequence>
<name>A0A250IGJ2_9BACT</name>
<accession>A0A250IGJ2</accession>
<dbReference type="PANTHER" id="PTHR32305">
    <property type="match status" value="1"/>
</dbReference>
<organism evidence="5 6">
    <name type="scientific">Melittangium boletus DSM 14713</name>
    <dbReference type="NCBI Taxonomy" id="1294270"/>
    <lineage>
        <taxon>Bacteria</taxon>
        <taxon>Pseudomonadati</taxon>
        <taxon>Myxococcota</taxon>
        <taxon>Myxococcia</taxon>
        <taxon>Myxococcales</taxon>
        <taxon>Cystobacterineae</taxon>
        <taxon>Archangiaceae</taxon>
        <taxon>Melittangium</taxon>
    </lineage>
</organism>
<dbReference type="RefSeq" id="WP_095978740.1">
    <property type="nucleotide sequence ID" value="NZ_CP022163.1"/>
</dbReference>
<dbReference type="Gene3D" id="2.180.10.10">
    <property type="entry name" value="RHS repeat-associated core"/>
    <property type="match status" value="2"/>
</dbReference>
<dbReference type="PANTHER" id="PTHR32305:SF15">
    <property type="entry name" value="PROTEIN RHSA-RELATED"/>
    <property type="match status" value="1"/>
</dbReference>
<dbReference type="SUPFAM" id="SSF69318">
    <property type="entry name" value="Integrin alpha N-terminal domain"/>
    <property type="match status" value="1"/>
</dbReference>
<feature type="compositionally biased region" description="Polar residues" evidence="2">
    <location>
        <begin position="1816"/>
        <end position="1825"/>
    </location>
</feature>
<feature type="compositionally biased region" description="Polar residues" evidence="2">
    <location>
        <begin position="1890"/>
        <end position="1899"/>
    </location>
</feature>
<gene>
    <name evidence="5" type="ORF">MEBOL_003737</name>
</gene>
<feature type="domain" description="Teneurin-like YD-shell" evidence="4">
    <location>
        <begin position="1422"/>
        <end position="1537"/>
    </location>
</feature>
<dbReference type="InterPro" id="IPR022385">
    <property type="entry name" value="Rhs_assc_core"/>
</dbReference>
<keyword evidence="6" id="KW-1185">Reference proteome</keyword>
<feature type="chain" id="PRO_5013055296" description="Teneurin-like YD-shell domain-containing protein" evidence="3">
    <location>
        <begin position="41"/>
        <end position="1911"/>
    </location>
</feature>
<dbReference type="InterPro" id="IPR028994">
    <property type="entry name" value="Integrin_alpha_N"/>
</dbReference>
<dbReference type="OrthoDB" id="8481850at2"/>
<keyword evidence="3" id="KW-0732">Signal</keyword>
<evidence type="ECO:0000256" key="2">
    <source>
        <dbReference type="SAM" id="MobiDB-lite"/>
    </source>
</evidence>
<evidence type="ECO:0000256" key="3">
    <source>
        <dbReference type="SAM" id="SignalP"/>
    </source>
</evidence>
<protein>
    <recommendedName>
        <fullName evidence="4">Teneurin-like YD-shell domain-containing protein</fullName>
    </recommendedName>
</protein>
<dbReference type="Pfam" id="PF25023">
    <property type="entry name" value="TEN_YD-shell"/>
    <property type="match status" value="1"/>
</dbReference>
<dbReference type="NCBIfam" id="TIGR03696">
    <property type="entry name" value="Rhs_assc_core"/>
    <property type="match status" value="1"/>
</dbReference>
<reference evidence="5 6" key="1">
    <citation type="submission" date="2017-06" db="EMBL/GenBank/DDBJ databases">
        <authorList>
            <person name="Kim H.J."/>
            <person name="Triplett B.A."/>
        </authorList>
    </citation>
    <scope>NUCLEOTIDE SEQUENCE [LARGE SCALE GENOMIC DNA]</scope>
    <source>
        <strain evidence="5 6">DSM 14713</strain>
    </source>
</reference>
<feature type="compositionally biased region" description="Basic and acidic residues" evidence="2">
    <location>
        <begin position="1857"/>
        <end position="1888"/>
    </location>
</feature>
<evidence type="ECO:0000259" key="4">
    <source>
        <dbReference type="Pfam" id="PF25023"/>
    </source>
</evidence>
<evidence type="ECO:0000256" key="1">
    <source>
        <dbReference type="ARBA" id="ARBA00022737"/>
    </source>
</evidence>
<feature type="region of interest" description="Disordered" evidence="2">
    <location>
        <begin position="1800"/>
        <end position="1911"/>
    </location>
</feature>
<proteinExistence type="predicted"/>
<dbReference type="Proteomes" id="UP000217289">
    <property type="component" value="Chromosome"/>
</dbReference>
<evidence type="ECO:0000313" key="6">
    <source>
        <dbReference type="Proteomes" id="UP000217289"/>
    </source>
</evidence>
<evidence type="ECO:0000313" key="5">
    <source>
        <dbReference type="EMBL" id="ATB30277.1"/>
    </source>
</evidence>
<dbReference type="InterPro" id="IPR056823">
    <property type="entry name" value="TEN-like_YD-shell"/>
</dbReference>
<dbReference type="InterPro" id="IPR050708">
    <property type="entry name" value="T6SS_VgrG/RHS"/>
</dbReference>